<feature type="transmembrane region" description="Helical" evidence="1">
    <location>
        <begin position="117"/>
        <end position="148"/>
    </location>
</feature>
<dbReference type="InterPro" id="IPR010787">
    <property type="entry name" value="DUF1385"/>
</dbReference>
<proteinExistence type="predicted"/>
<dbReference type="Pfam" id="PF07136">
    <property type="entry name" value="DUF1385"/>
    <property type="match status" value="1"/>
</dbReference>
<dbReference type="PANTHER" id="PTHR42867:SF1">
    <property type="entry name" value="MEMBRANE PROTEIN-RELATED"/>
    <property type="match status" value="1"/>
</dbReference>
<evidence type="ECO:0000256" key="1">
    <source>
        <dbReference type="SAM" id="Phobius"/>
    </source>
</evidence>
<comment type="caution">
    <text evidence="2">The sequence shown here is derived from an EMBL/GenBank/DDBJ whole genome shotgun (WGS) entry which is preliminary data.</text>
</comment>
<organism evidence="2 3">
    <name type="scientific">Candidatus Oscillibacter excrementigallinarum</name>
    <dbReference type="NCBI Taxonomy" id="2838716"/>
    <lineage>
        <taxon>Bacteria</taxon>
        <taxon>Bacillati</taxon>
        <taxon>Bacillota</taxon>
        <taxon>Clostridia</taxon>
        <taxon>Eubacteriales</taxon>
        <taxon>Oscillospiraceae</taxon>
        <taxon>Oscillibacter</taxon>
    </lineage>
</organism>
<dbReference type="Proteomes" id="UP000823824">
    <property type="component" value="Unassembled WGS sequence"/>
</dbReference>
<keyword evidence="1" id="KW-0472">Membrane</keyword>
<gene>
    <name evidence="2" type="ORF">H9787_07270</name>
</gene>
<keyword evidence="1" id="KW-1133">Transmembrane helix</keyword>
<feature type="transmembrane region" description="Helical" evidence="1">
    <location>
        <begin position="223"/>
        <end position="242"/>
    </location>
</feature>
<dbReference type="AlphaFoldDB" id="A0A9D2LJY0"/>
<name>A0A9D2LJY0_9FIRM</name>
<protein>
    <submittedName>
        <fullName evidence="2">DUF1385 domain-containing protein</fullName>
    </submittedName>
</protein>
<reference evidence="2" key="1">
    <citation type="journal article" date="2021" name="PeerJ">
        <title>Extensive microbial diversity within the chicken gut microbiome revealed by metagenomics and culture.</title>
        <authorList>
            <person name="Gilroy R."/>
            <person name="Ravi A."/>
            <person name="Getino M."/>
            <person name="Pursley I."/>
            <person name="Horton D.L."/>
            <person name="Alikhan N.F."/>
            <person name="Baker D."/>
            <person name="Gharbi K."/>
            <person name="Hall N."/>
            <person name="Watson M."/>
            <person name="Adriaenssens E.M."/>
            <person name="Foster-Nyarko E."/>
            <person name="Jarju S."/>
            <person name="Secka A."/>
            <person name="Antonio M."/>
            <person name="Oren A."/>
            <person name="Chaudhuri R.R."/>
            <person name="La Ragione R."/>
            <person name="Hildebrand F."/>
            <person name="Pallen M.J."/>
        </authorList>
    </citation>
    <scope>NUCLEOTIDE SEQUENCE</scope>
    <source>
        <strain evidence="2">ChiBcec18-1249</strain>
    </source>
</reference>
<keyword evidence="1" id="KW-0812">Transmembrane</keyword>
<evidence type="ECO:0000313" key="3">
    <source>
        <dbReference type="Proteomes" id="UP000823824"/>
    </source>
</evidence>
<reference evidence="2" key="2">
    <citation type="submission" date="2021-04" db="EMBL/GenBank/DDBJ databases">
        <authorList>
            <person name="Gilroy R."/>
        </authorList>
    </citation>
    <scope>NUCLEOTIDE SEQUENCE</scope>
    <source>
        <strain evidence="2">ChiBcec18-1249</strain>
    </source>
</reference>
<evidence type="ECO:0000313" key="2">
    <source>
        <dbReference type="EMBL" id="HJB13495.1"/>
    </source>
</evidence>
<accession>A0A9D2LJY0</accession>
<feature type="transmembrane region" description="Helical" evidence="1">
    <location>
        <begin position="154"/>
        <end position="174"/>
    </location>
</feature>
<dbReference type="EMBL" id="DWZJ01000060">
    <property type="protein sequence ID" value="HJB13495.1"/>
    <property type="molecule type" value="Genomic_DNA"/>
</dbReference>
<feature type="transmembrane region" description="Helical" evidence="1">
    <location>
        <begin position="248"/>
        <end position="266"/>
    </location>
</feature>
<dbReference type="PANTHER" id="PTHR42867">
    <property type="entry name" value="MEMBRANE PROTEIN-RELATED"/>
    <property type="match status" value="1"/>
</dbReference>
<sequence>MAKEENQSCAFRTSIGGQALIEGILMRGPEKQAIVVRDQEGNLVEKVEELRLIKDRHPILGWPLIRGTVNFLSSMVNGVKALMYSADFYPEEETAEPSKFEQWLDSKLSSKKLEGAIVTLSVILGVGLSILLFLVLPTFVTGGILHFFPGFPMWGRNLVEGVLKILIFLLYLIFCSRQKDIYRVFQYHGAEHKTIFCYEAGLPLTVENVRIQPRHHPRCGTSFLFVVIFVSILISSVVFGIWPITNVWLRTLAHLILLPLVVGITYEFNRWVGRHVQDSRLAKVLTAPGMWMQNFTTNEPDDSMIECAIRSLELVIPEEKGKDTW</sequence>